<comment type="caution">
    <text evidence="2">The sequence shown here is derived from an EMBL/GenBank/DDBJ whole genome shotgun (WGS) entry which is preliminary data.</text>
</comment>
<sequence length="120" mass="13788">MRITTMEITVEDIRDYVAMYENYDRPAIHKAICDKLNDTYSQKNSDYGNSFTKVRDEYPEAISIRLSDKLERLKTLKAGKKALVSDESIKDTLIDLANYAIMELVEMEIDEDRIGSLGGR</sequence>
<keyword evidence="3" id="KW-1185">Reference proteome</keyword>
<name>A0A1S1V4F5_9FIRM</name>
<accession>A0A1S1V4F5</accession>
<evidence type="ECO:0000313" key="3">
    <source>
        <dbReference type="Proteomes" id="UP000180254"/>
    </source>
</evidence>
<evidence type="ECO:0000313" key="2">
    <source>
        <dbReference type="EMBL" id="OHW61398.1"/>
    </source>
</evidence>
<evidence type="ECO:0000259" key="1">
    <source>
        <dbReference type="Pfam" id="PF07659"/>
    </source>
</evidence>
<dbReference type="EMBL" id="MKIE01000014">
    <property type="protein sequence ID" value="OHW61398.1"/>
    <property type="molecule type" value="Genomic_DNA"/>
</dbReference>
<organism evidence="2 3">
    <name type="scientific">Andreesenia angusta</name>
    <dbReference type="NCBI Taxonomy" id="39480"/>
    <lineage>
        <taxon>Bacteria</taxon>
        <taxon>Bacillati</taxon>
        <taxon>Bacillota</taxon>
        <taxon>Tissierellia</taxon>
        <taxon>Tissierellales</taxon>
        <taxon>Gottschalkiaceae</taxon>
        <taxon>Andreesenia</taxon>
    </lineage>
</organism>
<dbReference type="STRING" id="39480.EUAN_22480"/>
<gene>
    <name evidence="2" type="ORF">EUAN_22480</name>
</gene>
<dbReference type="AlphaFoldDB" id="A0A1S1V4F5"/>
<protein>
    <recommendedName>
        <fullName evidence="1">Nucleotide modification associated domain-containing protein</fullName>
    </recommendedName>
</protein>
<proteinExistence type="predicted"/>
<dbReference type="RefSeq" id="WP_211266360.1">
    <property type="nucleotide sequence ID" value="NZ_MKIE01000014.1"/>
</dbReference>
<dbReference type="Pfam" id="PF07659">
    <property type="entry name" value="DUF1599"/>
    <property type="match status" value="1"/>
</dbReference>
<feature type="domain" description="Nucleotide modification associated" evidence="1">
    <location>
        <begin position="43"/>
        <end position="107"/>
    </location>
</feature>
<dbReference type="InterPro" id="IPR011630">
    <property type="entry name" value="DUF1599"/>
</dbReference>
<dbReference type="Proteomes" id="UP000180254">
    <property type="component" value="Unassembled WGS sequence"/>
</dbReference>
<reference evidence="2 3" key="1">
    <citation type="submission" date="2016-09" db="EMBL/GenBank/DDBJ databases">
        <title>Genome sequence of Eubacterium angustum.</title>
        <authorList>
            <person name="Poehlein A."/>
            <person name="Daniel R."/>
        </authorList>
    </citation>
    <scope>NUCLEOTIDE SEQUENCE [LARGE SCALE GENOMIC DNA]</scope>
    <source>
        <strain evidence="2 3">DSM 1989</strain>
    </source>
</reference>